<organism evidence="2 3">
    <name type="scientific">Cladorrhinum samala</name>
    <dbReference type="NCBI Taxonomy" id="585594"/>
    <lineage>
        <taxon>Eukaryota</taxon>
        <taxon>Fungi</taxon>
        <taxon>Dikarya</taxon>
        <taxon>Ascomycota</taxon>
        <taxon>Pezizomycotina</taxon>
        <taxon>Sordariomycetes</taxon>
        <taxon>Sordariomycetidae</taxon>
        <taxon>Sordariales</taxon>
        <taxon>Podosporaceae</taxon>
        <taxon>Cladorrhinum</taxon>
    </lineage>
</organism>
<dbReference type="Proteomes" id="UP001321749">
    <property type="component" value="Unassembled WGS sequence"/>
</dbReference>
<feature type="region of interest" description="Disordered" evidence="1">
    <location>
        <begin position="1"/>
        <end position="79"/>
    </location>
</feature>
<protein>
    <submittedName>
        <fullName evidence="2">Uncharacterized protein</fullName>
    </submittedName>
</protein>
<gene>
    <name evidence="2" type="ORF">QBC42DRAFT_293682</name>
</gene>
<evidence type="ECO:0000313" key="3">
    <source>
        <dbReference type="Proteomes" id="UP001321749"/>
    </source>
</evidence>
<name>A0AAV9HZA2_9PEZI</name>
<feature type="region of interest" description="Disordered" evidence="1">
    <location>
        <begin position="100"/>
        <end position="159"/>
    </location>
</feature>
<keyword evidence="3" id="KW-1185">Reference proteome</keyword>
<feature type="compositionally biased region" description="Low complexity" evidence="1">
    <location>
        <begin position="103"/>
        <end position="118"/>
    </location>
</feature>
<dbReference type="EMBL" id="MU864934">
    <property type="protein sequence ID" value="KAK4466061.1"/>
    <property type="molecule type" value="Genomic_DNA"/>
</dbReference>
<reference evidence="2" key="2">
    <citation type="submission" date="2023-06" db="EMBL/GenBank/DDBJ databases">
        <authorList>
            <consortium name="Lawrence Berkeley National Laboratory"/>
            <person name="Mondo S.J."/>
            <person name="Hensen N."/>
            <person name="Bonometti L."/>
            <person name="Westerberg I."/>
            <person name="Brannstrom I.O."/>
            <person name="Guillou S."/>
            <person name="Cros-Aarteil S."/>
            <person name="Calhoun S."/>
            <person name="Haridas S."/>
            <person name="Kuo A."/>
            <person name="Pangilinan J."/>
            <person name="Riley R."/>
            <person name="Labutti K."/>
            <person name="Andreopoulos B."/>
            <person name="Lipzen A."/>
            <person name="Chen C."/>
            <person name="Yanf M."/>
            <person name="Daum C."/>
            <person name="Ng V."/>
            <person name="Clum A."/>
            <person name="Steindorff A."/>
            <person name="Ohm R."/>
            <person name="Martin F."/>
            <person name="Silar P."/>
            <person name="Natvig D."/>
            <person name="Lalanne C."/>
            <person name="Gautier V."/>
            <person name="Ament-Velasquez S.L."/>
            <person name="Kruys A."/>
            <person name="Hutchinson M.I."/>
            <person name="Powell A.J."/>
            <person name="Barry K."/>
            <person name="Miller A.N."/>
            <person name="Grigoriev I.V."/>
            <person name="Debuchy R."/>
            <person name="Gladieux P."/>
            <person name="Thoren M.H."/>
            <person name="Johannesson H."/>
        </authorList>
    </citation>
    <scope>NUCLEOTIDE SEQUENCE</scope>
    <source>
        <strain evidence="2">PSN324</strain>
    </source>
</reference>
<dbReference type="PANTHER" id="PTHR39606:SF1">
    <property type="entry name" value="CELL SURFACE PROTEIN"/>
    <property type="match status" value="1"/>
</dbReference>
<reference evidence="2" key="1">
    <citation type="journal article" date="2023" name="Mol. Phylogenet. Evol.">
        <title>Genome-scale phylogeny and comparative genomics of the fungal order Sordariales.</title>
        <authorList>
            <person name="Hensen N."/>
            <person name="Bonometti L."/>
            <person name="Westerberg I."/>
            <person name="Brannstrom I.O."/>
            <person name="Guillou S."/>
            <person name="Cros-Aarteil S."/>
            <person name="Calhoun S."/>
            <person name="Haridas S."/>
            <person name="Kuo A."/>
            <person name="Mondo S."/>
            <person name="Pangilinan J."/>
            <person name="Riley R."/>
            <person name="LaButti K."/>
            <person name="Andreopoulos B."/>
            <person name="Lipzen A."/>
            <person name="Chen C."/>
            <person name="Yan M."/>
            <person name="Daum C."/>
            <person name="Ng V."/>
            <person name="Clum A."/>
            <person name="Steindorff A."/>
            <person name="Ohm R.A."/>
            <person name="Martin F."/>
            <person name="Silar P."/>
            <person name="Natvig D.O."/>
            <person name="Lalanne C."/>
            <person name="Gautier V."/>
            <person name="Ament-Velasquez S.L."/>
            <person name="Kruys A."/>
            <person name="Hutchinson M.I."/>
            <person name="Powell A.J."/>
            <person name="Barry K."/>
            <person name="Miller A.N."/>
            <person name="Grigoriev I.V."/>
            <person name="Debuchy R."/>
            <person name="Gladieux P."/>
            <person name="Hiltunen Thoren M."/>
            <person name="Johannesson H."/>
        </authorList>
    </citation>
    <scope>NUCLEOTIDE SEQUENCE</scope>
    <source>
        <strain evidence="2">PSN324</strain>
    </source>
</reference>
<evidence type="ECO:0000313" key="2">
    <source>
        <dbReference type="EMBL" id="KAK4466061.1"/>
    </source>
</evidence>
<proteinExistence type="predicted"/>
<feature type="region of interest" description="Disordered" evidence="1">
    <location>
        <begin position="226"/>
        <end position="251"/>
    </location>
</feature>
<dbReference type="AlphaFoldDB" id="A0AAV9HZA2"/>
<feature type="compositionally biased region" description="Basic and acidic residues" evidence="1">
    <location>
        <begin position="46"/>
        <end position="65"/>
    </location>
</feature>
<comment type="caution">
    <text evidence="2">The sequence shown here is derived from an EMBL/GenBank/DDBJ whole genome shotgun (WGS) entry which is preliminary data.</text>
</comment>
<dbReference type="PANTHER" id="PTHR39606">
    <property type="entry name" value="SURFACE PROTEIN, PUTATIVE-RELATED"/>
    <property type="match status" value="1"/>
</dbReference>
<sequence>MYHNTNERAVRQTNPMAGAGVGPGGMPPTYGASRASGPAPSTAGHHTHDILNKLDPRVDSTHDHQPMPSATQPVHSSKLANALDPRVDTRSANAAVSSGLHQPAMHGAAAAPAAGGMHNNFGNTHHRSAGAPEGTYGPHSSRAANAMDPRVDSDMDSVNRHGMRNQSAAIGAGYGSGVHGSGAHGAGMGAGTMRTSHLPGPAPNTAGPHKSDLMNKLDPRVDSKGTSGMGMATGAGAGTGTYRGGDVRRGI</sequence>
<evidence type="ECO:0000256" key="1">
    <source>
        <dbReference type="SAM" id="MobiDB-lite"/>
    </source>
</evidence>
<feature type="compositionally biased region" description="Basic and acidic residues" evidence="1">
    <location>
        <begin position="1"/>
        <end position="10"/>
    </location>
</feature>
<feature type="compositionally biased region" description="Basic and acidic residues" evidence="1">
    <location>
        <begin position="149"/>
        <end position="159"/>
    </location>
</feature>
<feature type="compositionally biased region" description="Gly residues" evidence="1">
    <location>
        <begin position="227"/>
        <end position="243"/>
    </location>
</feature>
<accession>A0AAV9HZA2</accession>
<feature type="compositionally biased region" description="Polar residues" evidence="1">
    <location>
        <begin position="68"/>
        <end position="79"/>
    </location>
</feature>